<sequence>TTIQDLIQITPEDFEKPSAQAIKDAINEKYANKVLQKVGLCICMWDLLEASEGLIGHGTGLVNVNVECRMVVFRPFRGEIIQGKIKDSDEKGITIDLDFTCEVYVPGSNLPSNSSFDRAEGVWVWHSEETDLYFDKGEMVRLRIEQEFWEDQGPGMKEGEEEEEGEEVRSSYTILGSMAHSGLGPALWWEGVEGEEGEEEGGEPMEE</sequence>
<dbReference type="PROSITE" id="PS50126">
    <property type="entry name" value="S1"/>
    <property type="match status" value="1"/>
</dbReference>
<evidence type="ECO:0000313" key="9">
    <source>
        <dbReference type="EMBL" id="KAF2196883.1"/>
    </source>
</evidence>
<dbReference type="GO" id="GO:0003676">
    <property type="term" value="F:nucleic acid binding"/>
    <property type="evidence" value="ECO:0007669"/>
    <property type="project" value="InterPro"/>
</dbReference>
<protein>
    <recommendedName>
        <fullName evidence="6">DNA-directed RNA polymerase subunit</fullName>
    </recommendedName>
</protein>
<dbReference type="GO" id="GO:0005666">
    <property type="term" value="C:RNA polymerase III complex"/>
    <property type="evidence" value="ECO:0007669"/>
    <property type="project" value="TreeGrafter"/>
</dbReference>
<comment type="caution">
    <text evidence="9">The sequence shown here is derived from an EMBL/GenBank/DDBJ whole genome shotgun (WGS) entry which is preliminary data.</text>
</comment>
<dbReference type="InterPro" id="IPR013238">
    <property type="entry name" value="RNA_pol_III_Rbc25"/>
</dbReference>
<reference evidence="9" key="1">
    <citation type="journal article" date="2020" name="Stud. Mycol.">
        <title>101 Dothideomycetes genomes: a test case for predicting lifestyles and emergence of pathogens.</title>
        <authorList>
            <person name="Haridas S."/>
            <person name="Albert R."/>
            <person name="Binder M."/>
            <person name="Bloem J."/>
            <person name="Labutti K."/>
            <person name="Salamov A."/>
            <person name="Andreopoulos B."/>
            <person name="Baker S."/>
            <person name="Barry K."/>
            <person name="Bills G."/>
            <person name="Bluhm B."/>
            <person name="Cannon C."/>
            <person name="Castanera R."/>
            <person name="Culley D."/>
            <person name="Daum C."/>
            <person name="Ezra D."/>
            <person name="Gonzalez J."/>
            <person name="Henrissat B."/>
            <person name="Kuo A."/>
            <person name="Liang C."/>
            <person name="Lipzen A."/>
            <person name="Lutzoni F."/>
            <person name="Magnuson J."/>
            <person name="Mondo S."/>
            <person name="Nolan M."/>
            <person name="Ohm R."/>
            <person name="Pangilinan J."/>
            <person name="Park H.-J."/>
            <person name="Ramirez L."/>
            <person name="Alfaro M."/>
            <person name="Sun H."/>
            <person name="Tritt A."/>
            <person name="Yoshinaga Y."/>
            <person name="Zwiers L.-H."/>
            <person name="Turgeon B."/>
            <person name="Goodwin S."/>
            <person name="Spatafora J."/>
            <person name="Crous P."/>
            <person name="Grigoriev I."/>
        </authorList>
    </citation>
    <scope>NUCLEOTIDE SEQUENCE</scope>
    <source>
        <strain evidence="9">ATCC 74209</strain>
    </source>
</reference>
<evidence type="ECO:0000256" key="3">
    <source>
        <dbReference type="ARBA" id="ARBA00022478"/>
    </source>
</evidence>
<dbReference type="CDD" id="cd04330">
    <property type="entry name" value="RNAP_III_Rpc25_N"/>
    <property type="match status" value="1"/>
</dbReference>
<dbReference type="PANTHER" id="PTHR12709">
    <property type="entry name" value="DNA-DIRECTED RNA POLYMERASE II, III"/>
    <property type="match status" value="1"/>
</dbReference>
<feature type="region of interest" description="Disordered" evidence="7">
    <location>
        <begin position="151"/>
        <end position="170"/>
    </location>
</feature>
<dbReference type="EMBL" id="ML994309">
    <property type="protein sequence ID" value="KAF2196883.1"/>
    <property type="molecule type" value="Genomic_DNA"/>
</dbReference>
<dbReference type="Pfam" id="PF08292">
    <property type="entry name" value="RNA_pol_Rbc25"/>
    <property type="match status" value="1"/>
</dbReference>
<evidence type="ECO:0000256" key="1">
    <source>
        <dbReference type="ARBA" id="ARBA00004123"/>
    </source>
</evidence>
<name>A0A9P4MRD5_9PLEO</name>
<comment type="function">
    <text evidence="6">DNA-dependent RNA polymerase which catalyzes the transcription of DNA into RNA using the four ribonucleoside triphosphates as substrates.</text>
</comment>
<dbReference type="InterPro" id="IPR045113">
    <property type="entry name" value="Rpb7-like"/>
</dbReference>
<dbReference type="PANTHER" id="PTHR12709:SF1">
    <property type="entry name" value="DNA-DIRECTED RNA POLYMERASE III SUBUNIT RPC8"/>
    <property type="match status" value="1"/>
</dbReference>
<evidence type="ECO:0000256" key="5">
    <source>
        <dbReference type="ARBA" id="ARBA00023242"/>
    </source>
</evidence>
<keyword evidence="10" id="KW-1185">Reference proteome</keyword>
<keyword evidence="4 6" id="KW-0804">Transcription</keyword>
<dbReference type="InterPro" id="IPR012340">
    <property type="entry name" value="NA-bd_OB-fold"/>
</dbReference>
<dbReference type="Pfam" id="PF03876">
    <property type="entry name" value="SHS2_Rpb7-N"/>
    <property type="match status" value="1"/>
</dbReference>
<dbReference type="InterPro" id="IPR005576">
    <property type="entry name" value="Rpb7-like_N"/>
</dbReference>
<dbReference type="AlphaFoldDB" id="A0A9P4MRD5"/>
<gene>
    <name evidence="9" type="ORF">GQ43DRAFT_382268</name>
</gene>
<dbReference type="Gene3D" id="2.40.50.140">
    <property type="entry name" value="Nucleic acid-binding proteins"/>
    <property type="match status" value="1"/>
</dbReference>
<accession>A0A9P4MRD5</accession>
<evidence type="ECO:0000259" key="8">
    <source>
        <dbReference type="PROSITE" id="PS50126"/>
    </source>
</evidence>
<organism evidence="9 10">
    <name type="scientific">Delitschia confertaspora ATCC 74209</name>
    <dbReference type="NCBI Taxonomy" id="1513339"/>
    <lineage>
        <taxon>Eukaryota</taxon>
        <taxon>Fungi</taxon>
        <taxon>Dikarya</taxon>
        <taxon>Ascomycota</taxon>
        <taxon>Pezizomycotina</taxon>
        <taxon>Dothideomycetes</taxon>
        <taxon>Pleosporomycetidae</taxon>
        <taxon>Pleosporales</taxon>
        <taxon>Delitschiaceae</taxon>
        <taxon>Delitschia</taxon>
    </lineage>
</organism>
<keyword evidence="5 6" id="KW-0539">Nucleus</keyword>
<dbReference type="SUPFAM" id="SSF88798">
    <property type="entry name" value="N-terminal, heterodimerisation domain of RBP7 (RpoE)"/>
    <property type="match status" value="1"/>
</dbReference>
<evidence type="ECO:0000256" key="6">
    <source>
        <dbReference type="RuleBase" id="RU369086"/>
    </source>
</evidence>
<feature type="non-terminal residue" evidence="9">
    <location>
        <position position="1"/>
    </location>
</feature>
<dbReference type="InterPro" id="IPR036898">
    <property type="entry name" value="RNA_pol_Rpb7-like_N_sf"/>
</dbReference>
<dbReference type="Gene3D" id="3.30.1490.120">
    <property type="entry name" value="RNA polymerase Rpb7-like, N-terminal domain"/>
    <property type="match status" value="1"/>
</dbReference>
<dbReference type="GO" id="GO:0006384">
    <property type="term" value="P:transcription initiation at RNA polymerase III promoter"/>
    <property type="evidence" value="ECO:0007669"/>
    <property type="project" value="TreeGrafter"/>
</dbReference>
<evidence type="ECO:0000256" key="2">
    <source>
        <dbReference type="ARBA" id="ARBA00009307"/>
    </source>
</evidence>
<evidence type="ECO:0000313" key="10">
    <source>
        <dbReference type="Proteomes" id="UP000799536"/>
    </source>
</evidence>
<proteinExistence type="inferred from homology"/>
<dbReference type="SUPFAM" id="SSF50249">
    <property type="entry name" value="Nucleic acid-binding proteins"/>
    <property type="match status" value="1"/>
</dbReference>
<keyword evidence="3 6" id="KW-0240">DNA-directed RNA polymerase</keyword>
<dbReference type="Proteomes" id="UP000799536">
    <property type="component" value="Unassembled WGS sequence"/>
</dbReference>
<evidence type="ECO:0000256" key="7">
    <source>
        <dbReference type="SAM" id="MobiDB-lite"/>
    </source>
</evidence>
<dbReference type="OrthoDB" id="10256606at2759"/>
<comment type="subcellular location">
    <subcellularLocation>
        <location evidence="1 6">Nucleus</location>
    </subcellularLocation>
</comment>
<dbReference type="FunFam" id="2.40.50.140:FF:000221">
    <property type="entry name" value="DNA-directed RNA polymerase III subunit"/>
    <property type="match status" value="1"/>
</dbReference>
<evidence type="ECO:0000256" key="4">
    <source>
        <dbReference type="ARBA" id="ARBA00023163"/>
    </source>
</evidence>
<comment type="similarity">
    <text evidence="2">Belongs to the eukaryotic RPB7/RPC8 RNA polymerase subunit family.</text>
</comment>
<dbReference type="InterPro" id="IPR003029">
    <property type="entry name" value="S1_domain"/>
</dbReference>
<feature type="domain" description="S1 motif" evidence="8">
    <location>
        <begin position="78"/>
        <end position="144"/>
    </location>
</feature>